<dbReference type="Pfam" id="PF02355">
    <property type="entry name" value="SecD_SecF_C"/>
    <property type="match status" value="1"/>
</dbReference>
<keyword evidence="15" id="KW-1185">Reference proteome</keyword>
<evidence type="ECO:0000259" key="13">
    <source>
        <dbReference type="Pfam" id="PF22599"/>
    </source>
</evidence>
<comment type="subunit">
    <text evidence="9">Forms a complex with SecF. Part of the essential Sec protein translocation apparatus which comprises SecA, SecYEG and auxiliary proteins SecDF-YajC and YidC.</text>
</comment>
<dbReference type="GO" id="GO:0043952">
    <property type="term" value="P:protein transport by the Sec complex"/>
    <property type="evidence" value="ECO:0007669"/>
    <property type="project" value="UniProtKB-UniRule"/>
</dbReference>
<dbReference type="InterPro" id="IPR048631">
    <property type="entry name" value="SecD_1st"/>
</dbReference>
<dbReference type="NCBIfam" id="TIGR00916">
    <property type="entry name" value="2A0604s01"/>
    <property type="match status" value="1"/>
</dbReference>
<comment type="similarity">
    <text evidence="9">Belongs to the SecD/SecF family. SecD subfamily.</text>
</comment>
<evidence type="ECO:0000313" key="14">
    <source>
        <dbReference type="EMBL" id="OWS69692.1"/>
    </source>
</evidence>
<comment type="caution">
    <text evidence="14">The sequence shown here is derived from an EMBL/GenBank/DDBJ whole genome shotgun (WGS) entry which is preliminary data.</text>
</comment>
<dbReference type="Gene3D" id="3.30.1360.200">
    <property type="match status" value="1"/>
</dbReference>
<dbReference type="OrthoDB" id="9805019at2"/>
<feature type="domain" description="Protein export membrane protein SecD/SecF C-terminal" evidence="10">
    <location>
        <begin position="428"/>
        <end position="598"/>
    </location>
</feature>
<dbReference type="Gene3D" id="1.20.1640.10">
    <property type="entry name" value="Multidrug efflux transporter AcrB transmembrane domain"/>
    <property type="match status" value="1"/>
</dbReference>
<keyword evidence="6 9" id="KW-1133">Transmembrane helix</keyword>
<dbReference type="Gene3D" id="3.30.70.3400">
    <property type="match status" value="1"/>
</dbReference>
<evidence type="ECO:0000256" key="8">
    <source>
        <dbReference type="ARBA" id="ARBA00023136"/>
    </source>
</evidence>
<keyword evidence="4 9" id="KW-0812">Transmembrane</keyword>
<evidence type="ECO:0000256" key="1">
    <source>
        <dbReference type="ARBA" id="ARBA00004651"/>
    </source>
</evidence>
<dbReference type="InterPro" id="IPR005791">
    <property type="entry name" value="SecD"/>
</dbReference>
<dbReference type="InterPro" id="IPR027398">
    <property type="entry name" value="SecD-TM"/>
</dbReference>
<evidence type="ECO:0000259" key="12">
    <source>
        <dbReference type="Pfam" id="PF21760"/>
    </source>
</evidence>
<dbReference type="GO" id="GO:0005886">
    <property type="term" value="C:plasma membrane"/>
    <property type="evidence" value="ECO:0007669"/>
    <property type="project" value="UniProtKB-SubCell"/>
</dbReference>
<comment type="subcellular location">
    <subcellularLocation>
        <location evidence="1 9">Cell membrane</location>
        <topology evidence="1 9">Multi-pass membrane protein</topology>
    </subcellularLocation>
</comment>
<dbReference type="InterPro" id="IPR055344">
    <property type="entry name" value="SecD_SecF_C_bact"/>
</dbReference>
<organism evidence="14 15">
    <name type="scientific">Polynucleobacter campilacus</name>
    <dbReference type="NCBI Taxonomy" id="1743163"/>
    <lineage>
        <taxon>Bacteria</taxon>
        <taxon>Pseudomonadati</taxon>
        <taxon>Pseudomonadota</taxon>
        <taxon>Betaproteobacteria</taxon>
        <taxon>Burkholderiales</taxon>
        <taxon>Burkholderiaceae</taxon>
        <taxon>Polynucleobacter</taxon>
    </lineage>
</organism>
<dbReference type="Pfam" id="PF13721">
    <property type="entry name" value="SecD-TM1"/>
    <property type="match status" value="1"/>
</dbReference>
<evidence type="ECO:0000259" key="10">
    <source>
        <dbReference type="Pfam" id="PF02355"/>
    </source>
</evidence>
<dbReference type="RefSeq" id="WP_088525299.1">
    <property type="nucleotide sequence ID" value="NZ_NGUP01000003.1"/>
</dbReference>
<evidence type="ECO:0000259" key="11">
    <source>
        <dbReference type="Pfam" id="PF13721"/>
    </source>
</evidence>
<dbReference type="GO" id="GO:0006605">
    <property type="term" value="P:protein targeting"/>
    <property type="evidence" value="ECO:0007669"/>
    <property type="project" value="UniProtKB-UniRule"/>
</dbReference>
<keyword evidence="2 9" id="KW-0813">Transport</keyword>
<dbReference type="Pfam" id="PF07549">
    <property type="entry name" value="Sec_GG"/>
    <property type="match status" value="1"/>
</dbReference>
<dbReference type="Gene3D" id="3.30.70.3220">
    <property type="match status" value="1"/>
</dbReference>
<evidence type="ECO:0000256" key="3">
    <source>
        <dbReference type="ARBA" id="ARBA00022475"/>
    </source>
</evidence>
<evidence type="ECO:0000256" key="7">
    <source>
        <dbReference type="ARBA" id="ARBA00023010"/>
    </source>
</evidence>
<dbReference type="NCBIfam" id="TIGR01129">
    <property type="entry name" value="secD"/>
    <property type="match status" value="1"/>
</dbReference>
<feature type="domain" description="SecD export protein N-terminal TM" evidence="11">
    <location>
        <begin position="1"/>
        <end position="111"/>
    </location>
</feature>
<dbReference type="AlphaFoldDB" id="A0A254Q2L3"/>
<reference evidence="14 15" key="1">
    <citation type="submission" date="2017-05" db="EMBL/GenBank/DDBJ databases">
        <title>Genome of Polynucleobacter sp. MWH-Feld-100.</title>
        <authorList>
            <person name="Hahn M.W."/>
        </authorList>
    </citation>
    <scope>NUCLEOTIDE SEQUENCE [LARGE SCALE GENOMIC DNA]</scope>
    <source>
        <strain evidence="14 15">MWH-Feld-100</strain>
    </source>
</reference>
<accession>A0A254Q2L3</accession>
<feature type="transmembrane region" description="Helical" evidence="9">
    <location>
        <begin position="452"/>
        <end position="469"/>
    </location>
</feature>
<dbReference type="PANTHER" id="PTHR30081:SF1">
    <property type="entry name" value="PROTEIN TRANSLOCASE SUBUNIT SECD"/>
    <property type="match status" value="1"/>
</dbReference>
<dbReference type="InterPro" id="IPR022813">
    <property type="entry name" value="SecD/SecF_arch_bac"/>
</dbReference>
<dbReference type="InterPro" id="IPR022646">
    <property type="entry name" value="SecD/SecF_CS"/>
</dbReference>
<evidence type="ECO:0000256" key="6">
    <source>
        <dbReference type="ARBA" id="ARBA00022989"/>
    </source>
</evidence>
<dbReference type="EMBL" id="NGUP01000003">
    <property type="protein sequence ID" value="OWS69692.1"/>
    <property type="molecule type" value="Genomic_DNA"/>
</dbReference>
<dbReference type="FunFam" id="1.20.1640.10:FF:000004">
    <property type="entry name" value="Protein translocase subunit SecD"/>
    <property type="match status" value="1"/>
</dbReference>
<feature type="transmembrane region" description="Helical" evidence="9">
    <location>
        <begin position="543"/>
        <end position="565"/>
    </location>
</feature>
<name>A0A254Q2L3_9BURK</name>
<dbReference type="HAMAP" id="MF_01463_B">
    <property type="entry name" value="SecD_B"/>
    <property type="match status" value="1"/>
</dbReference>
<dbReference type="SUPFAM" id="SSF82866">
    <property type="entry name" value="Multidrug efflux transporter AcrB transmembrane domain"/>
    <property type="match status" value="1"/>
</dbReference>
<gene>
    <name evidence="9" type="primary">secD</name>
    <name evidence="14" type="ORF">CBI31_04965</name>
</gene>
<dbReference type="InterPro" id="IPR054384">
    <property type="entry name" value="SecDF_P1_head"/>
</dbReference>
<keyword evidence="3 9" id="KW-1003">Cell membrane</keyword>
<protein>
    <recommendedName>
        <fullName evidence="9">Protein translocase subunit SecD</fullName>
    </recommendedName>
</protein>
<evidence type="ECO:0000256" key="9">
    <source>
        <dbReference type="HAMAP-Rule" id="MF_01463"/>
    </source>
</evidence>
<keyword evidence="8 9" id="KW-0472">Membrane</keyword>
<proteinExistence type="inferred from homology"/>
<evidence type="ECO:0000256" key="4">
    <source>
        <dbReference type="ARBA" id="ARBA00022692"/>
    </source>
</evidence>
<keyword evidence="5 9" id="KW-0653">Protein transport</keyword>
<evidence type="ECO:0000256" key="2">
    <source>
        <dbReference type="ARBA" id="ARBA00022448"/>
    </source>
</evidence>
<dbReference type="Pfam" id="PF21760">
    <property type="entry name" value="SecD_1st"/>
    <property type="match status" value="1"/>
</dbReference>
<feature type="domain" description="Protein translocase subunit SecDF P1" evidence="12">
    <location>
        <begin position="238"/>
        <end position="296"/>
    </location>
</feature>
<dbReference type="PANTHER" id="PTHR30081">
    <property type="entry name" value="PROTEIN-EXPORT MEMBRANE PROTEIN SEC"/>
    <property type="match status" value="1"/>
</dbReference>
<feature type="transmembrane region" description="Helical" evidence="9">
    <location>
        <begin position="571"/>
        <end position="595"/>
    </location>
</feature>
<feature type="domain" description="SecDF P1 head subdomain" evidence="13">
    <location>
        <begin position="324"/>
        <end position="426"/>
    </location>
</feature>
<dbReference type="Pfam" id="PF22599">
    <property type="entry name" value="SecDF_P1_head"/>
    <property type="match status" value="1"/>
</dbReference>
<comment type="function">
    <text evidence="9">Part of the Sec protein translocase complex. Interacts with the SecYEG preprotein conducting channel. SecDF uses the proton motive force (PMF) to complete protein translocation after the ATP-dependent function of SecA.</text>
</comment>
<evidence type="ECO:0000256" key="5">
    <source>
        <dbReference type="ARBA" id="ARBA00022927"/>
    </source>
</evidence>
<feature type="transmembrane region" description="Helical" evidence="9">
    <location>
        <begin position="476"/>
        <end position="494"/>
    </location>
</feature>
<dbReference type="InterPro" id="IPR048634">
    <property type="entry name" value="SecD_SecF_C"/>
</dbReference>
<dbReference type="Proteomes" id="UP000197528">
    <property type="component" value="Unassembled WGS sequence"/>
</dbReference>
<dbReference type="GO" id="GO:0065002">
    <property type="term" value="P:intracellular protein transmembrane transport"/>
    <property type="evidence" value="ECO:0007669"/>
    <property type="project" value="UniProtKB-UniRule"/>
</dbReference>
<dbReference type="GO" id="GO:0015450">
    <property type="term" value="F:protein-transporting ATPase activity"/>
    <property type="evidence" value="ECO:0007669"/>
    <property type="project" value="InterPro"/>
</dbReference>
<evidence type="ECO:0000313" key="15">
    <source>
        <dbReference type="Proteomes" id="UP000197528"/>
    </source>
</evidence>
<keyword evidence="7 9" id="KW-0811">Translocation</keyword>
<sequence length="619" mass="66686">MNRYPLWKYLVIAFALMIGGLYSLPNFYGEAPAVQISSAKPTIKVDLATQARVEKILSDADISNTGVFFENATNVGSIKIRFNNTDIQLRARDLLQQKINLDQNDPNFTVALNLLSNTPGWLSAINALPMPLGLDLRGGVYFLLQVDMKGAVQKKVTSLATDIRSQLRDKNIRHQGIERGADSITINFGSTTDADAARTVLLSAQPDLIWQVKPAGLSPKLVGEFKPTALKEVQDSAVKQNIITLNKRVNELAVKEPVIQQQGAERIVVQLPGVQDTARAKDIIGRTATLESRLADPSVSTIGLGETPPPGTDTFRFGESRLGVFKKSVIFSGDRITDASAGFDQNQRPAVNISLDAAGGRVMQEVTRENLGKPMGMILFEKGKGEVLTIATIQGEFGSKFQITGQPTTASANDLALLLRAGSLAAPMEIIEERTIGPSLGAENIEKGFKSLLIGFGAIAIFMIGYYLLFGTFSVIALAVNLLLLISVLSMLQATLTLPGIAAMALALGMAIDSNVLINERIREELRSGAAPQTAIAVGFDKAWATILDSNVTTLIAGLALLAFGSGPIKGFAVVHCLGILTSMFSAVFFSRGLVNLWYGRHKKVQKLAIGQVWRPQEK</sequence>
<comment type="caution">
    <text evidence="9">Lacks conserved residue(s) required for the propagation of feature annotation.</text>
</comment>